<organism evidence="1 2">
    <name type="scientific">Gossypium harknessii</name>
    <dbReference type="NCBI Taxonomy" id="34285"/>
    <lineage>
        <taxon>Eukaryota</taxon>
        <taxon>Viridiplantae</taxon>
        <taxon>Streptophyta</taxon>
        <taxon>Embryophyta</taxon>
        <taxon>Tracheophyta</taxon>
        <taxon>Spermatophyta</taxon>
        <taxon>Magnoliopsida</taxon>
        <taxon>eudicotyledons</taxon>
        <taxon>Gunneridae</taxon>
        <taxon>Pentapetalae</taxon>
        <taxon>rosids</taxon>
        <taxon>malvids</taxon>
        <taxon>Malvales</taxon>
        <taxon>Malvaceae</taxon>
        <taxon>Malvoideae</taxon>
        <taxon>Gossypium</taxon>
    </lineage>
</organism>
<dbReference type="AlphaFoldDB" id="A0A7J9IEW5"/>
<protein>
    <submittedName>
        <fullName evidence="1">Uncharacterized protein</fullName>
    </submittedName>
</protein>
<proteinExistence type="predicted"/>
<gene>
    <name evidence="1" type="ORF">Gohar_025491</name>
</gene>
<name>A0A7J9IEW5_9ROSI</name>
<evidence type="ECO:0000313" key="2">
    <source>
        <dbReference type="Proteomes" id="UP000593560"/>
    </source>
</evidence>
<dbReference type="EMBL" id="JABFAD010335491">
    <property type="protein sequence ID" value="MBA0820662.1"/>
    <property type="molecule type" value="Genomic_DNA"/>
</dbReference>
<reference evidence="1 2" key="1">
    <citation type="journal article" date="2019" name="Genome Biol. Evol.">
        <title>Insights into the evolution of the New World diploid cottons (Gossypium, subgenus Houzingenia) based on genome sequencing.</title>
        <authorList>
            <person name="Grover C.E."/>
            <person name="Arick M.A. 2nd"/>
            <person name="Thrash A."/>
            <person name="Conover J.L."/>
            <person name="Sanders W.S."/>
            <person name="Peterson D.G."/>
            <person name="Frelichowski J.E."/>
            <person name="Scheffler J.A."/>
            <person name="Scheffler B.E."/>
            <person name="Wendel J.F."/>
        </authorList>
    </citation>
    <scope>NUCLEOTIDE SEQUENCE [LARGE SCALE GENOMIC DNA]</scope>
    <source>
        <strain evidence="1">0</strain>
        <tissue evidence="1">Leaf</tissue>
    </source>
</reference>
<dbReference type="Proteomes" id="UP000593560">
    <property type="component" value="Unassembled WGS sequence"/>
</dbReference>
<sequence length="90" mass="10514">MEKGFLDKVEDNAAIQIWPETIRKRRRLSNYSTIIMMICPIYSISKLTSTYFELSPNIETLLVVVLLLERWIWYLLGRVHGLAPSLEDSN</sequence>
<evidence type="ECO:0000313" key="1">
    <source>
        <dbReference type="EMBL" id="MBA0820662.1"/>
    </source>
</evidence>
<keyword evidence="2" id="KW-1185">Reference proteome</keyword>
<accession>A0A7J9IEW5</accession>
<comment type="caution">
    <text evidence="1">The sequence shown here is derived from an EMBL/GenBank/DDBJ whole genome shotgun (WGS) entry which is preliminary data.</text>
</comment>
<dbReference type="OrthoDB" id="984336at2759"/>